<reference evidence="2 3" key="1">
    <citation type="journal article" date="2016" name="Nat. Commun.">
        <title>Thousands of microbial genomes shed light on interconnected biogeochemical processes in an aquifer system.</title>
        <authorList>
            <person name="Anantharaman K."/>
            <person name="Brown C.T."/>
            <person name="Hug L.A."/>
            <person name="Sharon I."/>
            <person name="Castelle C.J."/>
            <person name="Probst A.J."/>
            <person name="Thomas B.C."/>
            <person name="Singh A."/>
            <person name="Wilkins M.J."/>
            <person name="Karaoz U."/>
            <person name="Brodie E.L."/>
            <person name="Williams K.H."/>
            <person name="Hubbard S.S."/>
            <person name="Banfield J.F."/>
        </authorList>
    </citation>
    <scope>NUCLEOTIDE SEQUENCE [LARGE SCALE GENOMIC DNA]</scope>
</reference>
<protein>
    <submittedName>
        <fullName evidence="2">Uncharacterized protein</fullName>
    </submittedName>
</protein>
<sequence>MEEGSLEQFHKEPEPKGEDNSMTSFYSRGDKAARKHRYLHATVQGGSIGLGQNIVERLQDTLDPETADYGEIVQFIEEGIAEPPEGSKREVLKRVFVGENSDDSKWEAFVADFSRLCGIYYDTIPDETQRMSPAEWESSSERRRFNEYLIKILQADMPMLRVPTTSTQH</sequence>
<accession>A0A1G2G455</accession>
<comment type="caution">
    <text evidence="2">The sequence shown here is derived from an EMBL/GenBank/DDBJ whole genome shotgun (WGS) entry which is preliminary data.</text>
</comment>
<organism evidence="2 3">
    <name type="scientific">Candidatus Ryanbacteria bacterium RIFCSPHIGHO2_02_FULL_45_13b</name>
    <dbReference type="NCBI Taxonomy" id="1802117"/>
    <lineage>
        <taxon>Bacteria</taxon>
        <taxon>Candidatus Ryaniibacteriota</taxon>
    </lineage>
</organism>
<dbReference type="AlphaFoldDB" id="A0A1G2G455"/>
<dbReference type="Proteomes" id="UP000176576">
    <property type="component" value="Unassembled WGS sequence"/>
</dbReference>
<dbReference type="STRING" id="1802117.A3J54_03195"/>
<gene>
    <name evidence="2" type="ORF">A3J54_03195</name>
</gene>
<evidence type="ECO:0000313" key="2">
    <source>
        <dbReference type="EMBL" id="OGZ45023.1"/>
    </source>
</evidence>
<feature type="region of interest" description="Disordered" evidence="1">
    <location>
        <begin position="1"/>
        <end position="27"/>
    </location>
</feature>
<feature type="compositionally biased region" description="Basic and acidic residues" evidence="1">
    <location>
        <begin position="8"/>
        <end position="19"/>
    </location>
</feature>
<proteinExistence type="predicted"/>
<name>A0A1G2G455_9BACT</name>
<evidence type="ECO:0000313" key="3">
    <source>
        <dbReference type="Proteomes" id="UP000176576"/>
    </source>
</evidence>
<evidence type="ECO:0000256" key="1">
    <source>
        <dbReference type="SAM" id="MobiDB-lite"/>
    </source>
</evidence>
<dbReference type="EMBL" id="MHNN01000025">
    <property type="protein sequence ID" value="OGZ45023.1"/>
    <property type="molecule type" value="Genomic_DNA"/>
</dbReference>